<keyword evidence="3 8" id="KW-0812">Transmembrane</keyword>
<evidence type="ECO:0000256" key="4">
    <source>
        <dbReference type="ARBA" id="ARBA00022824"/>
    </source>
</evidence>
<evidence type="ECO:0000256" key="2">
    <source>
        <dbReference type="ARBA" id="ARBA00008538"/>
    </source>
</evidence>
<feature type="compositionally biased region" description="Basic and acidic residues" evidence="7">
    <location>
        <begin position="495"/>
        <end position="505"/>
    </location>
</feature>
<feature type="domain" description="Resistance to inhibitors of cholinesterase protein 3 N-terminal" evidence="9">
    <location>
        <begin position="194"/>
        <end position="290"/>
    </location>
</feature>
<feature type="compositionally biased region" description="Acidic residues" evidence="7">
    <location>
        <begin position="506"/>
        <end position="518"/>
    </location>
</feature>
<feature type="compositionally biased region" description="Basic and acidic residues" evidence="7">
    <location>
        <begin position="549"/>
        <end position="561"/>
    </location>
</feature>
<feature type="compositionally biased region" description="Basic and acidic residues" evidence="7">
    <location>
        <begin position="591"/>
        <end position="614"/>
    </location>
</feature>
<dbReference type="PANTHER" id="PTHR21723">
    <property type="entry name" value="RESISTANCE TO INHIBITORS OF CHOLINESTERASE PROTEIN 3 RIC3"/>
    <property type="match status" value="1"/>
</dbReference>
<reference evidence="10 11" key="1">
    <citation type="submission" date="2020-08" db="EMBL/GenBank/DDBJ databases">
        <title>Aphidius gifuensis genome sequencing and assembly.</title>
        <authorList>
            <person name="Du Z."/>
        </authorList>
    </citation>
    <scope>NUCLEOTIDE SEQUENCE [LARGE SCALE GENOMIC DNA]</scope>
    <source>
        <strain evidence="10">YNYX2018</strain>
        <tissue evidence="10">Adults</tissue>
    </source>
</reference>
<dbReference type="GO" id="GO:0043025">
    <property type="term" value="C:neuronal cell body"/>
    <property type="evidence" value="ECO:0007669"/>
    <property type="project" value="TreeGrafter"/>
</dbReference>
<gene>
    <name evidence="10" type="ORF">HCN44_006401</name>
</gene>
<dbReference type="PANTHER" id="PTHR21723:SF3">
    <property type="entry name" value="PROTEIN RIC-3"/>
    <property type="match status" value="1"/>
</dbReference>
<evidence type="ECO:0000256" key="7">
    <source>
        <dbReference type="SAM" id="MobiDB-lite"/>
    </source>
</evidence>
<name>A0A834XV26_APHGI</name>
<comment type="subcellular location">
    <subcellularLocation>
        <location evidence="1">Endoplasmic reticulum membrane</location>
    </subcellularLocation>
</comment>
<keyword evidence="5 8" id="KW-1133">Transmembrane helix</keyword>
<keyword evidence="6 8" id="KW-0472">Membrane</keyword>
<dbReference type="Pfam" id="PF15361">
    <property type="entry name" value="RIC3"/>
    <property type="match status" value="1"/>
</dbReference>
<sequence length="631" mass="71496">MERTRINERLSYDNEKNKLPPESEFGIKKTILVLAVVAGCFAILWPKIFYPMIIGPSSYTSTDKSVCCDLIFENDVNTADILQEMCKNIIKHHQIDPRIRDVLKTNKLTLQSSNFCRDEILARCGIDMSSFLADKERLGKSHKQVLEEIRSFNSSICLKNHYGVSLSKLGIPHLIRYHILMPHTPIRQERKAPIHAGNSHPAMRERGRAIPASHIVPKVDGRPDHVVPKMRPPMGGGGGGRVIMSSQGGGGGGGSSMGIIMPLYTVGILVFFLYTMAKVLRKNSKNEIHQDYRNIEAEREFRNRVFNPAALASAITGAPYPKKEKTPVPAKPIKTIEELKSLVDVAPKSICLPGIVVIPLKIDCNDENCCQMQQNDNEKCELPCGIKMSGIKTTAYSKSERKISRPTTPVIPQSKKDDTEREQTSTNEVFLEGTIPPNCDLFVLDTETQEEENSQCGIILSSKVTLSLIDHNDNLFIKGEKNGDIYVKKKKNKPEFENGKNKKVDEEDEEDEDDDEEFITAKQDKSRDEIEEDEEDADLRTENNPFTLSDHHYEMKKKFDDEQNDIDSDEISNEIEDDDDQLDNDNLIVNMKEENKFKSMKIENIERNKNKKIEEVEDDASEDEESPKNKR</sequence>
<dbReference type="GO" id="GO:0007271">
    <property type="term" value="P:synaptic transmission, cholinergic"/>
    <property type="evidence" value="ECO:0007669"/>
    <property type="project" value="TreeGrafter"/>
</dbReference>
<evidence type="ECO:0000256" key="3">
    <source>
        <dbReference type="ARBA" id="ARBA00022692"/>
    </source>
</evidence>
<feature type="region of interest" description="Disordered" evidence="7">
    <location>
        <begin position="397"/>
        <end position="422"/>
    </location>
</feature>
<feature type="compositionally biased region" description="Acidic residues" evidence="7">
    <location>
        <begin position="615"/>
        <end position="625"/>
    </location>
</feature>
<dbReference type="GO" id="GO:0034394">
    <property type="term" value="P:protein localization to cell surface"/>
    <property type="evidence" value="ECO:0007669"/>
    <property type="project" value="TreeGrafter"/>
</dbReference>
<dbReference type="GO" id="GO:0045202">
    <property type="term" value="C:synapse"/>
    <property type="evidence" value="ECO:0007669"/>
    <property type="project" value="GOC"/>
</dbReference>
<dbReference type="GO" id="GO:0005789">
    <property type="term" value="C:endoplasmic reticulum membrane"/>
    <property type="evidence" value="ECO:0007669"/>
    <property type="project" value="UniProtKB-SubCell"/>
</dbReference>
<dbReference type="InterPro" id="IPR026160">
    <property type="entry name" value="Ric3"/>
</dbReference>
<evidence type="ECO:0000256" key="8">
    <source>
        <dbReference type="SAM" id="Phobius"/>
    </source>
</evidence>
<dbReference type="OrthoDB" id="10070774at2759"/>
<protein>
    <recommendedName>
        <fullName evidence="9">Resistance to inhibitors of cholinesterase protein 3 N-terminal domain-containing protein</fullName>
    </recommendedName>
</protein>
<dbReference type="GO" id="GO:0043005">
    <property type="term" value="C:neuron projection"/>
    <property type="evidence" value="ECO:0007669"/>
    <property type="project" value="TreeGrafter"/>
</dbReference>
<comment type="caution">
    <text evidence="10">The sequence shown here is derived from an EMBL/GenBank/DDBJ whole genome shotgun (WGS) entry which is preliminary data.</text>
</comment>
<comment type="similarity">
    <text evidence="2">Belongs to the ric-3 family.</text>
</comment>
<keyword evidence="4" id="KW-0256">Endoplasmic reticulum</keyword>
<dbReference type="EMBL" id="JACMRX010000003">
    <property type="protein sequence ID" value="KAF7993341.1"/>
    <property type="molecule type" value="Genomic_DNA"/>
</dbReference>
<feature type="compositionally biased region" description="Acidic residues" evidence="7">
    <location>
        <begin position="562"/>
        <end position="583"/>
    </location>
</feature>
<feature type="region of interest" description="Disordered" evidence="7">
    <location>
        <begin position="495"/>
        <end position="631"/>
    </location>
</feature>
<evidence type="ECO:0000259" key="9">
    <source>
        <dbReference type="Pfam" id="PF15361"/>
    </source>
</evidence>
<evidence type="ECO:0000313" key="10">
    <source>
        <dbReference type="EMBL" id="KAF7993341.1"/>
    </source>
</evidence>
<evidence type="ECO:0000256" key="5">
    <source>
        <dbReference type="ARBA" id="ARBA00022989"/>
    </source>
</evidence>
<evidence type="ECO:0000313" key="11">
    <source>
        <dbReference type="Proteomes" id="UP000639338"/>
    </source>
</evidence>
<accession>A0A834XV26</accession>
<keyword evidence="11" id="KW-1185">Reference proteome</keyword>
<dbReference type="Proteomes" id="UP000639338">
    <property type="component" value="Unassembled WGS sequence"/>
</dbReference>
<dbReference type="InterPro" id="IPR032763">
    <property type="entry name" value="RIC3_N"/>
</dbReference>
<evidence type="ECO:0000256" key="1">
    <source>
        <dbReference type="ARBA" id="ARBA00004586"/>
    </source>
</evidence>
<dbReference type="AlphaFoldDB" id="A0A834XV26"/>
<proteinExistence type="inferred from homology"/>
<evidence type="ECO:0000256" key="6">
    <source>
        <dbReference type="ARBA" id="ARBA00023136"/>
    </source>
</evidence>
<feature type="transmembrane region" description="Helical" evidence="8">
    <location>
        <begin position="31"/>
        <end position="50"/>
    </location>
</feature>
<feature type="transmembrane region" description="Helical" evidence="8">
    <location>
        <begin position="257"/>
        <end position="277"/>
    </location>
</feature>
<organism evidence="10 11">
    <name type="scientific">Aphidius gifuensis</name>
    <name type="common">Parasitoid wasp</name>
    <dbReference type="NCBI Taxonomy" id="684658"/>
    <lineage>
        <taxon>Eukaryota</taxon>
        <taxon>Metazoa</taxon>
        <taxon>Ecdysozoa</taxon>
        <taxon>Arthropoda</taxon>
        <taxon>Hexapoda</taxon>
        <taxon>Insecta</taxon>
        <taxon>Pterygota</taxon>
        <taxon>Neoptera</taxon>
        <taxon>Endopterygota</taxon>
        <taxon>Hymenoptera</taxon>
        <taxon>Apocrita</taxon>
        <taxon>Ichneumonoidea</taxon>
        <taxon>Braconidae</taxon>
        <taxon>Aphidiinae</taxon>
        <taxon>Aphidius</taxon>
    </lineage>
</organism>